<sequence>MTPHTPPARRRPPRRRRALPLGAAAAPVAVVGLLGLVGATSAAFRDRVELPVEGLDGTFAISQPATGADCSATVPAGTPEEAHLVLDRAASANIRRVPVPLTGMPTRAPATFPVTVCHDAAVTGDLTLTLQDRTPEASPFASLVFAVVADGEVLTGPVPLDGAALNALNDGRGVVLPAADGARTAEVRIWMLRSAPTEHALRPVDIGVTVAGRSVAGAPVVLEGVLP</sequence>
<protein>
    <submittedName>
        <fullName evidence="1">Uncharacterized protein</fullName>
    </submittedName>
</protein>
<organism evidence="1 2">
    <name type="scientific">Cellulomonas pakistanensis</name>
    <dbReference type="NCBI Taxonomy" id="992287"/>
    <lineage>
        <taxon>Bacteria</taxon>
        <taxon>Bacillati</taxon>
        <taxon>Actinomycetota</taxon>
        <taxon>Actinomycetes</taxon>
        <taxon>Micrococcales</taxon>
        <taxon>Cellulomonadaceae</taxon>
        <taxon>Cellulomonas</taxon>
    </lineage>
</organism>
<comment type="caution">
    <text evidence="1">The sequence shown here is derived from an EMBL/GenBank/DDBJ whole genome shotgun (WGS) entry which is preliminary data.</text>
</comment>
<dbReference type="EMBL" id="BONO01000013">
    <property type="protein sequence ID" value="GIG36582.1"/>
    <property type="molecule type" value="Genomic_DNA"/>
</dbReference>
<dbReference type="PROSITE" id="PS51318">
    <property type="entry name" value="TAT"/>
    <property type="match status" value="1"/>
</dbReference>
<reference evidence="1" key="1">
    <citation type="submission" date="2021-01" db="EMBL/GenBank/DDBJ databases">
        <title>Whole genome shotgun sequence of Cellulomonas pakistanensis NBRC 110800.</title>
        <authorList>
            <person name="Komaki H."/>
            <person name="Tamura T."/>
        </authorList>
    </citation>
    <scope>NUCLEOTIDE SEQUENCE</scope>
    <source>
        <strain evidence="1">NBRC 110800</strain>
    </source>
</reference>
<evidence type="ECO:0000313" key="1">
    <source>
        <dbReference type="EMBL" id="GIG36582.1"/>
    </source>
</evidence>
<evidence type="ECO:0000313" key="2">
    <source>
        <dbReference type="Proteomes" id="UP000642125"/>
    </source>
</evidence>
<keyword evidence="2" id="KW-1185">Reference proteome</keyword>
<dbReference type="Proteomes" id="UP000642125">
    <property type="component" value="Unassembled WGS sequence"/>
</dbReference>
<gene>
    <name evidence="1" type="ORF">Cpa01nite_19630</name>
</gene>
<proteinExistence type="predicted"/>
<dbReference type="InterPro" id="IPR006311">
    <property type="entry name" value="TAT_signal"/>
</dbReference>
<name>A0A919U729_9CELL</name>
<dbReference type="RefSeq" id="WP_203668604.1">
    <property type="nucleotide sequence ID" value="NZ_BONO01000013.1"/>
</dbReference>
<dbReference type="AlphaFoldDB" id="A0A919U729"/>
<accession>A0A919U729</accession>